<comment type="caution">
    <text evidence="1">The sequence shown here is derived from an EMBL/GenBank/DDBJ whole genome shotgun (WGS) entry which is preliminary data.</text>
</comment>
<dbReference type="Proteomes" id="UP000886520">
    <property type="component" value="Chromosome 16"/>
</dbReference>
<evidence type="ECO:0000313" key="2">
    <source>
        <dbReference type="Proteomes" id="UP000886520"/>
    </source>
</evidence>
<organism evidence="1 2">
    <name type="scientific">Adiantum capillus-veneris</name>
    <name type="common">Maidenhair fern</name>
    <dbReference type="NCBI Taxonomy" id="13818"/>
    <lineage>
        <taxon>Eukaryota</taxon>
        <taxon>Viridiplantae</taxon>
        <taxon>Streptophyta</taxon>
        <taxon>Embryophyta</taxon>
        <taxon>Tracheophyta</taxon>
        <taxon>Polypodiopsida</taxon>
        <taxon>Polypodiidae</taxon>
        <taxon>Polypodiales</taxon>
        <taxon>Pteridineae</taxon>
        <taxon>Pteridaceae</taxon>
        <taxon>Vittarioideae</taxon>
        <taxon>Adiantum</taxon>
    </lineage>
</organism>
<accession>A0A9D4UIM7</accession>
<sequence length="72" mass="8595">MGIWDFLLLCYEKFFGDAVYLKYDLLLPYDPRGYHASYDSWQLLYKTYHPGGYHASYGWCQLLYMPFDPGGY</sequence>
<name>A0A9D4UIM7_ADICA</name>
<evidence type="ECO:0000313" key="1">
    <source>
        <dbReference type="EMBL" id="KAI5068262.1"/>
    </source>
</evidence>
<keyword evidence="2" id="KW-1185">Reference proteome</keyword>
<protein>
    <submittedName>
        <fullName evidence="1">Uncharacterized protein</fullName>
    </submittedName>
</protein>
<dbReference type="EMBL" id="JABFUD020000016">
    <property type="protein sequence ID" value="KAI5068262.1"/>
    <property type="molecule type" value="Genomic_DNA"/>
</dbReference>
<reference evidence="1" key="1">
    <citation type="submission" date="2021-01" db="EMBL/GenBank/DDBJ databases">
        <title>Adiantum capillus-veneris genome.</title>
        <authorList>
            <person name="Fang Y."/>
            <person name="Liao Q."/>
        </authorList>
    </citation>
    <scope>NUCLEOTIDE SEQUENCE</scope>
    <source>
        <strain evidence="1">H3</strain>
        <tissue evidence="1">Leaf</tissue>
    </source>
</reference>
<dbReference type="AlphaFoldDB" id="A0A9D4UIM7"/>
<proteinExistence type="predicted"/>
<gene>
    <name evidence="1" type="ORF">GOP47_0016607</name>
</gene>